<feature type="region of interest" description="Disordered" evidence="2">
    <location>
        <begin position="1093"/>
        <end position="1119"/>
    </location>
</feature>
<feature type="domain" description="DDHD" evidence="3">
    <location>
        <begin position="636"/>
        <end position="862"/>
    </location>
</feature>
<evidence type="ECO:0000256" key="2">
    <source>
        <dbReference type="SAM" id="MobiDB-lite"/>
    </source>
</evidence>
<feature type="region of interest" description="Disordered" evidence="2">
    <location>
        <begin position="1059"/>
        <end position="1078"/>
    </location>
</feature>
<feature type="region of interest" description="Disordered" evidence="2">
    <location>
        <begin position="927"/>
        <end position="957"/>
    </location>
</feature>
<dbReference type="InterPro" id="IPR004177">
    <property type="entry name" value="DDHD_dom"/>
</dbReference>
<evidence type="ECO:0000256" key="1">
    <source>
        <dbReference type="ARBA" id="ARBA00038464"/>
    </source>
</evidence>
<evidence type="ECO:0000259" key="3">
    <source>
        <dbReference type="PROSITE" id="PS51043"/>
    </source>
</evidence>
<evidence type="ECO:0000313" key="4">
    <source>
        <dbReference type="EMBL" id="JAP49161.1"/>
    </source>
</evidence>
<dbReference type="PANTHER" id="PTHR23509">
    <property type="entry name" value="PA-PL1 PHOSPHOLIPASE FAMILY"/>
    <property type="match status" value="1"/>
</dbReference>
<dbReference type="GO" id="GO:0030134">
    <property type="term" value="C:COPII-coated ER to Golgi transport vesicle"/>
    <property type="evidence" value="ECO:0007669"/>
    <property type="project" value="TreeGrafter"/>
</dbReference>
<feature type="compositionally biased region" description="Low complexity" evidence="2">
    <location>
        <begin position="1059"/>
        <end position="1073"/>
    </location>
</feature>
<name>A0A0X3PB28_SCHSO</name>
<dbReference type="GO" id="GO:0004620">
    <property type="term" value="F:phospholipase activity"/>
    <property type="evidence" value="ECO:0007669"/>
    <property type="project" value="TreeGrafter"/>
</dbReference>
<feature type="compositionally biased region" description="Low complexity" evidence="2">
    <location>
        <begin position="754"/>
        <end position="764"/>
    </location>
</feature>
<accession>A0A0X3PB28</accession>
<feature type="region of interest" description="Disordered" evidence="2">
    <location>
        <begin position="27"/>
        <end position="49"/>
    </location>
</feature>
<feature type="compositionally biased region" description="Polar residues" evidence="2">
    <location>
        <begin position="802"/>
        <end position="812"/>
    </location>
</feature>
<dbReference type="InterPro" id="IPR057825">
    <property type="entry name" value="WWE_SEC23-DDH2"/>
</dbReference>
<dbReference type="GO" id="GO:0046872">
    <property type="term" value="F:metal ion binding"/>
    <property type="evidence" value="ECO:0007669"/>
    <property type="project" value="InterPro"/>
</dbReference>
<feature type="region of interest" description="Disordered" evidence="2">
    <location>
        <begin position="779"/>
        <end position="812"/>
    </location>
</feature>
<reference evidence="4" key="1">
    <citation type="submission" date="2016-01" db="EMBL/GenBank/DDBJ databases">
        <title>Reference transcriptome for the parasite Schistocephalus solidus: insights into the molecular evolution of parasitism.</title>
        <authorList>
            <person name="Hebert F.O."/>
            <person name="Grambauer S."/>
            <person name="Barber I."/>
            <person name="Landry C.R."/>
            <person name="Aubin-Horth N."/>
        </authorList>
    </citation>
    <scope>NUCLEOTIDE SEQUENCE</scope>
</reference>
<dbReference type="PANTHER" id="PTHR23509:SF10">
    <property type="entry name" value="LD21067P"/>
    <property type="match status" value="1"/>
</dbReference>
<dbReference type="EMBL" id="GEEE01014064">
    <property type="protein sequence ID" value="JAP49161.1"/>
    <property type="molecule type" value="Transcribed_RNA"/>
</dbReference>
<dbReference type="Pfam" id="PF02862">
    <property type="entry name" value="DDHD"/>
    <property type="match status" value="1"/>
</dbReference>
<feature type="region of interest" description="Disordered" evidence="2">
    <location>
        <begin position="751"/>
        <end position="770"/>
    </location>
</feature>
<dbReference type="InterPro" id="IPR058055">
    <property type="entry name" value="PA-PLA1"/>
</dbReference>
<protein>
    <recommendedName>
        <fullName evidence="3">DDHD domain-containing protein</fullName>
    </recommendedName>
</protein>
<proteinExistence type="inferred from homology"/>
<gene>
    <name evidence="4" type="ORF">TR132434</name>
</gene>
<sequence>MSFKNYPRPQKVEATTSLNLNFNTVSLPTGPSLIPPPPPNPSKDESAFIGEMKPTEVPSAVPAQPPLQRSLGQLRSRYVLPPQISSTSGCEIQQPPTQSSDMGTLPAIPTPLPLTSSISPASVSAESFRPNATVEQLPSHIYSPPEPQTLMNPYQPVPAHWFYASKMNSMLIWWPFDRCDSNRLEAIASSASLLGPPQLFTPINAGEVSQQSTSLPVRGGRYDVLLRERQCKAVYWEEERSEVRRATWFFRPQNEQRVLPFSEVMCSRLEEQYRRAVESGTWGQKFDLPSEENEAVSDTFVFHSPQSMIQYRAYPFLNGIPEPQHSFSSSGYEEASHLCLLQRGLHADLANQLPEGDQRPVEHLVFVVHGIGSIYNLRGEGLVECVNDMRRTAELLMASHFPSASGRVEFLPVQWHSALHSEATGINNQLKRVTLRSIPKLRNYTNDTLTDILFYSSPKYCQHITYTVSSSITRLKRLFLQRNPNFAGTLSIIGHSLGSVIVFDLLSHQRNLAGGSRGDYLEISQRIGSGEEEEEEDSERQSGSAQSENDDWSLVAGDRADDETVVHRHDSPDVIVSSEEGEDVSRGGLENLRRRLAKVQLSDEQLRQVLKAVAKTNRQPTFSAGVGMPVFQYPQLGFPISACFLLGSPLPVFLTARGIDRLPNDYRLPTCSALFNIFHPFDPVAYRMETMIVPDFKPCAVLMPHHKGRKRLHLELKDNLARVGADIKSRVYESLRSTWRTLQEFASAHMVTAPTSTEVSPTSEVTEDESDAIKRVLSRLTGGEDSNDSTTMTASSEHDDGTQSPDDPSLFSSQLNQGRRIDFVLQEGPLESLNDYLFALTSHAVYWESQDCVLFILSELFRGPHRPTLPMVSSSLSAPTKLSADMVSTLEGALIDQPTSLDSGSQPILRSTDPLLAKLDSALLLPPPQQQQPVSFGPTVGASASQTTTSSSIPTPAVPPVSVPTPLPIPSAFQPTPTAFQTSFYDVRQSVANADLPDFSQALSSTLPMPYRPPFHGVPSTATTQAWPSYTDVLSDFDAYRGGDSLSAGALLHSASGEKFSVDSGGSDNVASSGAGGSSEGFALIDIDLSGLGGGQSVSKTQQPPRQPPLPVPSYKKQE</sequence>
<dbReference type="PROSITE" id="PS51043">
    <property type="entry name" value="DDHD"/>
    <property type="match status" value="1"/>
</dbReference>
<comment type="similarity">
    <text evidence="1">Belongs to the PA-PLA1 family.</text>
</comment>
<organism evidence="4">
    <name type="scientific">Schistocephalus solidus</name>
    <name type="common">Tapeworm</name>
    <dbReference type="NCBI Taxonomy" id="70667"/>
    <lineage>
        <taxon>Eukaryota</taxon>
        <taxon>Metazoa</taxon>
        <taxon>Spiralia</taxon>
        <taxon>Lophotrochozoa</taxon>
        <taxon>Platyhelminthes</taxon>
        <taxon>Cestoda</taxon>
        <taxon>Eucestoda</taxon>
        <taxon>Diphyllobothriidea</taxon>
        <taxon>Diphyllobothriidae</taxon>
        <taxon>Schistocephalus</taxon>
    </lineage>
</organism>
<feature type="compositionally biased region" description="Low complexity" evidence="2">
    <location>
        <begin position="942"/>
        <end position="955"/>
    </location>
</feature>
<dbReference type="Pfam" id="PF23464">
    <property type="entry name" value="WWE_3"/>
    <property type="match status" value="1"/>
</dbReference>
<dbReference type="AlphaFoldDB" id="A0A0X3PB28"/>
<feature type="region of interest" description="Disordered" evidence="2">
    <location>
        <begin position="527"/>
        <end position="554"/>
    </location>
</feature>
<dbReference type="SMART" id="SM01127">
    <property type="entry name" value="DDHD"/>
    <property type="match status" value="1"/>
</dbReference>